<keyword evidence="5" id="KW-0812">Transmembrane</keyword>
<dbReference type="Gene3D" id="3.40.50.12780">
    <property type="entry name" value="N-terminal domain of ligase-like"/>
    <property type="match status" value="1"/>
</dbReference>
<dbReference type="GO" id="GO:0071766">
    <property type="term" value="P:Actinobacterium-type cell wall biogenesis"/>
    <property type="evidence" value="ECO:0007669"/>
    <property type="project" value="UniProtKB-ARBA"/>
</dbReference>
<comment type="similarity">
    <text evidence="1">Belongs to the ATP-dependent AMP-binding enzyme family.</text>
</comment>
<protein>
    <submittedName>
        <fullName evidence="8">Acyl-CoA synthetase</fullName>
    </submittedName>
</protein>
<dbReference type="InterPro" id="IPR045851">
    <property type="entry name" value="AMP-bd_C_sf"/>
</dbReference>
<evidence type="ECO:0000259" key="7">
    <source>
        <dbReference type="Pfam" id="PF23024"/>
    </source>
</evidence>
<dbReference type="Pfam" id="PF00501">
    <property type="entry name" value="AMP-binding"/>
    <property type="match status" value="1"/>
</dbReference>
<gene>
    <name evidence="8" type="ORF">KDA_47890</name>
</gene>
<sequence length="589" mass="65692">MSDTLTSPAHADTLVHLLHKRALEQPEQVAYTFLRYGEIGNTSLTYRELELHARCIGAALRIRGASGKPVLLFFSPGLAYIAAYFGCLYAGAIAVPAYAPHSARDLPRIQTIITDTQADIVLTTIEDYARVERWIHKTPDLAQLSWLTTDSLDYREESLWQDHAIDSTSLAFLQYTSGSTTTPKGVMVSHGNLMHNLAAIHASWNVEGVRNPVAVYWLPIFHDMGLIMGILAPLYSGYPLYFMAPADFLQRPIRWLQAISDYRGTFSGAPNFAYELCLRRIAPEDRAQLDLSCWQGTANAAETVRSDTITRFARYFAVSGFSLAAVRPAYGLAEATLLVSSREHGDPLVIKTISKQTLEEGYLAEPTTPEQESYHIVSCGRSIQDQSILIVNPETRERCESTQVGEVWLAGPSVTHGYWRRPEETAEIFQAHLATGEGPFMRTGDLGVYQDQNLFITGRIKDLIIINGRNLYPQDLELTVEQSHPAIRAGHCVAFSDALEGEEHVIILAEINRHYRPESTFSAGTEEYSFNTQELVESIRQAVAEQHDVRAHHILLLKPGGILKTSSGKLQRHACKKAFLHDVLKAWNS</sequence>
<dbReference type="OrthoDB" id="9765680at2"/>
<dbReference type="PANTHER" id="PTHR22754">
    <property type="entry name" value="DISCO-INTERACTING PROTEIN 2 DIP2 -RELATED"/>
    <property type="match status" value="1"/>
</dbReference>
<evidence type="ECO:0000256" key="4">
    <source>
        <dbReference type="ARBA" id="ARBA00023098"/>
    </source>
</evidence>
<dbReference type="GO" id="GO:0006633">
    <property type="term" value="P:fatty acid biosynthetic process"/>
    <property type="evidence" value="ECO:0007669"/>
    <property type="project" value="TreeGrafter"/>
</dbReference>
<dbReference type="InterPro" id="IPR042099">
    <property type="entry name" value="ANL_N_sf"/>
</dbReference>
<evidence type="ECO:0000256" key="3">
    <source>
        <dbReference type="ARBA" id="ARBA00022832"/>
    </source>
</evidence>
<dbReference type="InterPro" id="IPR000873">
    <property type="entry name" value="AMP-dep_synth/lig_dom"/>
</dbReference>
<proteinExistence type="inferred from homology"/>
<dbReference type="FunFam" id="3.40.50.12780:FF:000013">
    <property type="entry name" value="Long-chain-fatty-acid--AMP ligase FadD32"/>
    <property type="match status" value="1"/>
</dbReference>
<keyword evidence="2" id="KW-0436">Ligase</keyword>
<comment type="caution">
    <text evidence="8">The sequence shown here is derived from an EMBL/GenBank/DDBJ whole genome shotgun (WGS) entry which is preliminary data.</text>
</comment>
<dbReference type="CDD" id="cd05931">
    <property type="entry name" value="FAAL"/>
    <property type="match status" value="1"/>
</dbReference>
<keyword evidence="5" id="KW-1133">Transmembrane helix</keyword>
<keyword evidence="4" id="KW-0443">Lipid metabolism</keyword>
<dbReference type="EMBL" id="BIFT01000002">
    <property type="protein sequence ID" value="GCE29305.1"/>
    <property type="molecule type" value="Genomic_DNA"/>
</dbReference>
<dbReference type="GO" id="GO:0016874">
    <property type="term" value="F:ligase activity"/>
    <property type="evidence" value="ECO:0007669"/>
    <property type="project" value="UniProtKB-KW"/>
</dbReference>
<dbReference type="InterPro" id="IPR025110">
    <property type="entry name" value="AMP-bd_C"/>
</dbReference>
<dbReference type="Pfam" id="PF23024">
    <property type="entry name" value="AMP-dom_DIP2-like"/>
    <property type="match status" value="1"/>
</dbReference>
<evidence type="ECO:0000256" key="1">
    <source>
        <dbReference type="ARBA" id="ARBA00006432"/>
    </source>
</evidence>
<name>A0A402BD69_9CHLR</name>
<dbReference type="GO" id="GO:0070566">
    <property type="term" value="F:adenylyltransferase activity"/>
    <property type="evidence" value="ECO:0007669"/>
    <property type="project" value="TreeGrafter"/>
</dbReference>
<accession>A0A402BD69</accession>
<feature type="transmembrane region" description="Helical" evidence="5">
    <location>
        <begin position="70"/>
        <end position="99"/>
    </location>
</feature>
<dbReference type="InterPro" id="IPR040097">
    <property type="entry name" value="FAAL/FAAC"/>
</dbReference>
<evidence type="ECO:0000313" key="9">
    <source>
        <dbReference type="Proteomes" id="UP000287171"/>
    </source>
</evidence>
<dbReference type="RefSeq" id="WP_126629596.1">
    <property type="nucleotide sequence ID" value="NZ_BIFT01000002.1"/>
</dbReference>
<dbReference type="SUPFAM" id="SSF56801">
    <property type="entry name" value="Acetyl-CoA synthetase-like"/>
    <property type="match status" value="1"/>
</dbReference>
<feature type="domain" description="AMP-dependent synthetase/ligase" evidence="6">
    <location>
        <begin position="19"/>
        <end position="419"/>
    </location>
</feature>
<dbReference type="PANTHER" id="PTHR22754:SF32">
    <property type="entry name" value="DISCO-INTERACTING PROTEIN 2"/>
    <property type="match status" value="1"/>
</dbReference>
<feature type="domain" description="AMP-binding enzyme C-terminal" evidence="7">
    <location>
        <begin position="462"/>
        <end position="586"/>
    </location>
</feature>
<evidence type="ECO:0000256" key="2">
    <source>
        <dbReference type="ARBA" id="ARBA00022598"/>
    </source>
</evidence>
<organism evidence="8 9">
    <name type="scientific">Dictyobacter alpinus</name>
    <dbReference type="NCBI Taxonomy" id="2014873"/>
    <lineage>
        <taxon>Bacteria</taxon>
        <taxon>Bacillati</taxon>
        <taxon>Chloroflexota</taxon>
        <taxon>Ktedonobacteria</taxon>
        <taxon>Ktedonobacterales</taxon>
        <taxon>Dictyobacteraceae</taxon>
        <taxon>Dictyobacter</taxon>
    </lineage>
</organism>
<dbReference type="Gene3D" id="3.30.300.30">
    <property type="match status" value="1"/>
</dbReference>
<keyword evidence="3" id="KW-0276">Fatty acid metabolism</keyword>
<evidence type="ECO:0000256" key="5">
    <source>
        <dbReference type="SAM" id="Phobius"/>
    </source>
</evidence>
<dbReference type="GO" id="GO:0005886">
    <property type="term" value="C:plasma membrane"/>
    <property type="evidence" value="ECO:0007669"/>
    <property type="project" value="TreeGrafter"/>
</dbReference>
<keyword evidence="9" id="KW-1185">Reference proteome</keyword>
<dbReference type="Proteomes" id="UP000287171">
    <property type="component" value="Unassembled WGS sequence"/>
</dbReference>
<evidence type="ECO:0000259" key="6">
    <source>
        <dbReference type="Pfam" id="PF00501"/>
    </source>
</evidence>
<keyword evidence="5" id="KW-0472">Membrane</keyword>
<reference evidence="9" key="1">
    <citation type="submission" date="2018-12" db="EMBL/GenBank/DDBJ databases">
        <title>Tengunoibacter tsumagoiensis gen. nov., sp. nov., Dictyobacter kobayashii sp. nov., D. alpinus sp. nov., and D. joshuensis sp. nov. and description of Dictyobacteraceae fam. nov. within the order Ktedonobacterales isolated from Tengu-no-mugimeshi.</title>
        <authorList>
            <person name="Wang C.M."/>
            <person name="Zheng Y."/>
            <person name="Sakai Y."/>
            <person name="Toyoda A."/>
            <person name="Minakuchi Y."/>
            <person name="Abe K."/>
            <person name="Yokota A."/>
            <person name="Yabe S."/>
        </authorList>
    </citation>
    <scope>NUCLEOTIDE SEQUENCE [LARGE SCALE GENOMIC DNA]</scope>
    <source>
        <strain evidence="9">Uno16</strain>
    </source>
</reference>
<evidence type="ECO:0000313" key="8">
    <source>
        <dbReference type="EMBL" id="GCE29305.1"/>
    </source>
</evidence>
<dbReference type="AlphaFoldDB" id="A0A402BD69"/>